<evidence type="ECO:0000256" key="1">
    <source>
        <dbReference type="ARBA" id="ARBA00023043"/>
    </source>
</evidence>
<organism evidence="6 7">
    <name type="scientific">Ambispora leptoticha</name>
    <dbReference type="NCBI Taxonomy" id="144679"/>
    <lineage>
        <taxon>Eukaryota</taxon>
        <taxon>Fungi</taxon>
        <taxon>Fungi incertae sedis</taxon>
        <taxon>Mucoromycota</taxon>
        <taxon>Glomeromycotina</taxon>
        <taxon>Glomeromycetes</taxon>
        <taxon>Archaeosporales</taxon>
        <taxon>Ambisporaceae</taxon>
        <taxon>Ambispora</taxon>
    </lineage>
</organism>
<dbReference type="Proteomes" id="UP000789508">
    <property type="component" value="Unassembled WGS sequence"/>
</dbReference>
<proteinExistence type="predicted"/>
<dbReference type="OrthoDB" id="71307at2759"/>
<name>A0A9N9G613_9GLOM</name>
<feature type="domain" description="IPT/TIG" evidence="5">
    <location>
        <begin position="147"/>
        <end position="231"/>
    </location>
</feature>
<feature type="repeat" description="ANK" evidence="2">
    <location>
        <begin position="369"/>
        <end position="401"/>
    </location>
</feature>
<protein>
    <submittedName>
        <fullName evidence="6">2206_t:CDS:1</fullName>
    </submittedName>
</protein>
<comment type="caution">
    <text evidence="6">The sequence shown here is derived from an EMBL/GenBank/DDBJ whole genome shotgun (WGS) entry which is preliminary data.</text>
</comment>
<dbReference type="GO" id="GO:0005634">
    <property type="term" value="C:nucleus"/>
    <property type="evidence" value="ECO:0007669"/>
    <property type="project" value="TreeGrafter"/>
</dbReference>
<gene>
    <name evidence="6" type="ORF">ALEPTO_LOCUS7354</name>
</gene>
<feature type="compositionally biased region" description="Low complexity" evidence="3">
    <location>
        <begin position="275"/>
        <end position="292"/>
    </location>
</feature>
<feature type="compositionally biased region" description="Low complexity" evidence="3">
    <location>
        <begin position="10"/>
        <end position="26"/>
    </location>
</feature>
<keyword evidence="4" id="KW-0472">Membrane</keyword>
<feature type="region of interest" description="Disordered" evidence="3">
    <location>
        <begin position="7"/>
        <end position="26"/>
    </location>
</feature>
<dbReference type="PANTHER" id="PTHR23335:SF1">
    <property type="entry name" value="CALMODULIN-BINDING TRANSCRIPTION ACTIVATOR, ISOFORM F"/>
    <property type="match status" value="1"/>
</dbReference>
<dbReference type="InterPro" id="IPR036770">
    <property type="entry name" value="Ankyrin_rpt-contain_sf"/>
</dbReference>
<dbReference type="SUPFAM" id="SSF81296">
    <property type="entry name" value="E set domains"/>
    <property type="match status" value="1"/>
</dbReference>
<feature type="transmembrane region" description="Helical" evidence="4">
    <location>
        <begin position="778"/>
        <end position="798"/>
    </location>
</feature>
<keyword evidence="7" id="KW-1185">Reference proteome</keyword>
<feature type="region of interest" description="Disordered" evidence="3">
    <location>
        <begin position="270"/>
        <end position="292"/>
    </location>
</feature>
<dbReference type="AlphaFoldDB" id="A0A9N9G613"/>
<feature type="repeat" description="ANK" evidence="2">
    <location>
        <begin position="336"/>
        <end position="368"/>
    </location>
</feature>
<evidence type="ECO:0000256" key="2">
    <source>
        <dbReference type="PROSITE-ProRule" id="PRU00023"/>
    </source>
</evidence>
<dbReference type="CDD" id="cd00102">
    <property type="entry name" value="IPT"/>
    <property type="match status" value="1"/>
</dbReference>
<keyword evidence="4" id="KW-1133">Transmembrane helix</keyword>
<dbReference type="PROSITE" id="PS50297">
    <property type="entry name" value="ANK_REP_REGION"/>
    <property type="match status" value="2"/>
</dbReference>
<dbReference type="InterPro" id="IPR014756">
    <property type="entry name" value="Ig_E-set"/>
</dbReference>
<dbReference type="GO" id="GO:0006357">
    <property type="term" value="P:regulation of transcription by RNA polymerase II"/>
    <property type="evidence" value="ECO:0007669"/>
    <property type="project" value="TreeGrafter"/>
</dbReference>
<evidence type="ECO:0000256" key="4">
    <source>
        <dbReference type="SAM" id="Phobius"/>
    </source>
</evidence>
<dbReference type="Pfam" id="PF01833">
    <property type="entry name" value="TIG"/>
    <property type="match status" value="1"/>
</dbReference>
<dbReference type="InterPro" id="IPR002110">
    <property type="entry name" value="Ankyrin_rpt"/>
</dbReference>
<dbReference type="GO" id="GO:0003712">
    <property type="term" value="F:transcription coregulator activity"/>
    <property type="evidence" value="ECO:0007669"/>
    <property type="project" value="TreeGrafter"/>
</dbReference>
<evidence type="ECO:0000313" key="7">
    <source>
        <dbReference type="Proteomes" id="UP000789508"/>
    </source>
</evidence>
<dbReference type="GO" id="GO:0003690">
    <property type="term" value="F:double-stranded DNA binding"/>
    <property type="evidence" value="ECO:0007669"/>
    <property type="project" value="TreeGrafter"/>
</dbReference>
<evidence type="ECO:0000313" key="6">
    <source>
        <dbReference type="EMBL" id="CAG8583034.1"/>
    </source>
</evidence>
<reference evidence="6" key="1">
    <citation type="submission" date="2021-06" db="EMBL/GenBank/DDBJ databases">
        <authorList>
            <person name="Kallberg Y."/>
            <person name="Tangrot J."/>
            <person name="Rosling A."/>
        </authorList>
    </citation>
    <scope>NUCLEOTIDE SEQUENCE</scope>
    <source>
        <strain evidence="6">FL130A</strain>
    </source>
</reference>
<keyword evidence="4" id="KW-0812">Transmembrane</keyword>
<dbReference type="Gene3D" id="1.25.40.20">
    <property type="entry name" value="Ankyrin repeat-containing domain"/>
    <property type="match status" value="1"/>
</dbReference>
<dbReference type="SMART" id="SM00248">
    <property type="entry name" value="ANK"/>
    <property type="match status" value="2"/>
</dbReference>
<dbReference type="Gene3D" id="2.60.40.10">
    <property type="entry name" value="Immunoglobulins"/>
    <property type="match status" value="1"/>
</dbReference>
<dbReference type="InterPro" id="IPR013783">
    <property type="entry name" value="Ig-like_fold"/>
</dbReference>
<dbReference type="PANTHER" id="PTHR23335">
    <property type="entry name" value="CALMODULIN-BINDING TRANSCRIPTION ACTIVATOR CAMTA"/>
    <property type="match status" value="1"/>
</dbReference>
<sequence>MQSMIFAATPSSLSPHSPISPLSPSSSCDNTFENAFQLSQHLDNTSTTIPFPMVNANNDPNMLVNLSLSNPINNLNTLYQPVQLHQNMNAANQFNIVNSPHQGNTGGGMLLHNSINSNTMLRPNFFNGPANPPVSMFPDSTINGYSVPRISRLIPPNGPTRGGIEVTILGTNFFDGLTCMFGESPAIPTQYWGDSTLVCILPPAINPGPVIMSFKEFPINLFDSENDFVFFTYNDDSDRALMELALRYVGLKMTGKFEDARNIAMRIVGSENDDGQSGQSSGNGNMNGMANNSTLSSALQEASMSNNLEDHIIKTLSIVDAYETEHPNNISVQNATKHTMLHLAVLLNFEQLTTNLIERGIDINAVDHYGFTALHYAAWTGKTEIVRMLLAAGSGDVIRNRWDQYAIDLARMDHHEDIVNLIDHYQHDSGVSLSPSSSDETSTLDYDEDWDDSSDLELEEQKTINAENFPDNRTQNFSENISPKVELKNDHNETGTQLEETETPNIEWIDSETAAKLMLQDQTLVNDEIPIAEPVEDDKKPKQPLTDLANDLANVSSIWLQKTFAHLHMPTLSKPSPINIQLPNIKMPHLQMPNINMPQKFSTMAFTPNLSSLPRPSMPSMPSLHSLHMMNLEFPTLPTVTFPAIIPSGFPGFVRDNHSAAVNGEGSNIAANSGGFENLKFGSNFHWEHYKRMLWQGTPQNNEQKAKDSNTPAGQDGVGFLRFGGYTWPLPSEERGSSISLRHASRRVGFDVDSMDDEQSLAYERHEQKIRRLKQDRMLYLFWVPALLLMLALAYVRYGIPIGI</sequence>
<dbReference type="EMBL" id="CAJVPS010003125">
    <property type="protein sequence ID" value="CAG8583034.1"/>
    <property type="molecule type" value="Genomic_DNA"/>
</dbReference>
<dbReference type="SUPFAM" id="SSF48403">
    <property type="entry name" value="Ankyrin repeat"/>
    <property type="match status" value="1"/>
</dbReference>
<dbReference type="PROSITE" id="PS50088">
    <property type="entry name" value="ANK_REPEAT"/>
    <property type="match status" value="2"/>
</dbReference>
<dbReference type="SMART" id="SM00429">
    <property type="entry name" value="IPT"/>
    <property type="match status" value="1"/>
</dbReference>
<keyword evidence="1 2" id="KW-0040">ANK repeat</keyword>
<dbReference type="Pfam" id="PF12796">
    <property type="entry name" value="Ank_2"/>
    <property type="match status" value="1"/>
</dbReference>
<evidence type="ECO:0000259" key="5">
    <source>
        <dbReference type="SMART" id="SM00429"/>
    </source>
</evidence>
<accession>A0A9N9G613</accession>
<dbReference type="InterPro" id="IPR002909">
    <property type="entry name" value="IPT_dom"/>
</dbReference>
<evidence type="ECO:0000256" key="3">
    <source>
        <dbReference type="SAM" id="MobiDB-lite"/>
    </source>
</evidence>